<proteinExistence type="predicted"/>
<gene>
    <name evidence="1" type="ORF">ElyMa_005682900</name>
</gene>
<dbReference type="Proteomes" id="UP000762676">
    <property type="component" value="Unassembled WGS sequence"/>
</dbReference>
<name>A0AAV4FEV2_9GAST</name>
<protein>
    <submittedName>
        <fullName evidence="1">Heparan-sulfate 6-O-sulfotransferase 2</fullName>
    </submittedName>
</protein>
<comment type="caution">
    <text evidence="1">The sequence shown here is derived from an EMBL/GenBank/DDBJ whole genome shotgun (WGS) entry which is preliminary data.</text>
</comment>
<evidence type="ECO:0000313" key="1">
    <source>
        <dbReference type="EMBL" id="GFR71569.1"/>
    </source>
</evidence>
<accession>A0AAV4FEV2</accession>
<keyword evidence="2" id="KW-1185">Reference proteome</keyword>
<dbReference type="EMBL" id="BMAT01011373">
    <property type="protein sequence ID" value="GFR71569.1"/>
    <property type="molecule type" value="Genomic_DNA"/>
</dbReference>
<sequence length="227" mass="25904">MSKFDLFKSFPMFRRWTYYKFHMKYRVEISQVWMAAASSAAIFFWIGTYIHLSSSMIDPSDTTSVERALAAEARISGDNFAFWRTKGLRMADSAFIKFDPDGVRLDDVQAYRSNLLIRHTLPAKDVQVRPVNVNFNASDVLVMLHIQKTGGTSWDNHLVLNLDPACNCHGMNERTRRVIKEFLSITGWKAKLLNLMRQQAVTTLKETVARDVLFADNCVLNARADAG</sequence>
<reference evidence="1 2" key="1">
    <citation type="journal article" date="2021" name="Elife">
        <title>Chloroplast acquisition without the gene transfer in kleptoplastic sea slugs, Plakobranchus ocellatus.</title>
        <authorList>
            <person name="Maeda T."/>
            <person name="Takahashi S."/>
            <person name="Yoshida T."/>
            <person name="Shimamura S."/>
            <person name="Takaki Y."/>
            <person name="Nagai Y."/>
            <person name="Toyoda A."/>
            <person name="Suzuki Y."/>
            <person name="Arimoto A."/>
            <person name="Ishii H."/>
            <person name="Satoh N."/>
            <person name="Nishiyama T."/>
            <person name="Hasebe M."/>
            <person name="Maruyama T."/>
            <person name="Minagawa J."/>
            <person name="Obokata J."/>
            <person name="Shigenobu S."/>
        </authorList>
    </citation>
    <scope>NUCLEOTIDE SEQUENCE [LARGE SCALE GENOMIC DNA]</scope>
</reference>
<dbReference type="AlphaFoldDB" id="A0AAV4FEV2"/>
<organism evidence="1 2">
    <name type="scientific">Elysia marginata</name>
    <dbReference type="NCBI Taxonomy" id="1093978"/>
    <lineage>
        <taxon>Eukaryota</taxon>
        <taxon>Metazoa</taxon>
        <taxon>Spiralia</taxon>
        <taxon>Lophotrochozoa</taxon>
        <taxon>Mollusca</taxon>
        <taxon>Gastropoda</taxon>
        <taxon>Heterobranchia</taxon>
        <taxon>Euthyneura</taxon>
        <taxon>Panpulmonata</taxon>
        <taxon>Sacoglossa</taxon>
        <taxon>Placobranchoidea</taxon>
        <taxon>Plakobranchidae</taxon>
        <taxon>Elysia</taxon>
    </lineage>
</organism>
<evidence type="ECO:0000313" key="2">
    <source>
        <dbReference type="Proteomes" id="UP000762676"/>
    </source>
</evidence>